<dbReference type="InterPro" id="IPR033494">
    <property type="entry name" value="NUDE"/>
</dbReference>
<sequence>MSGAHENDVAYWRNKAEEMERELEDFRESSQMLEKELENSLEQSDKTIKELRLKNNALLLENDTLK</sequence>
<evidence type="ECO:0000313" key="5">
    <source>
        <dbReference type="Proteomes" id="UP000466442"/>
    </source>
</evidence>
<evidence type="ECO:0008006" key="6">
    <source>
        <dbReference type="Google" id="ProtNLM"/>
    </source>
</evidence>
<protein>
    <recommendedName>
        <fullName evidence="6">NUDE domain-containing protein</fullName>
    </recommendedName>
</protein>
<feature type="non-terminal residue" evidence="4">
    <location>
        <position position="66"/>
    </location>
</feature>
<dbReference type="GO" id="GO:0000132">
    <property type="term" value="P:establishment of mitotic spindle orientation"/>
    <property type="evidence" value="ECO:0007669"/>
    <property type="project" value="TreeGrafter"/>
</dbReference>
<proteinExistence type="inferred from homology"/>
<evidence type="ECO:0000313" key="4">
    <source>
        <dbReference type="EMBL" id="KAF6200749.1"/>
    </source>
</evidence>
<comment type="caution">
    <text evidence="4">The sequence shown here is derived from an EMBL/GenBank/DDBJ whole genome shotgun (WGS) entry which is preliminary data.</text>
</comment>
<dbReference type="GO" id="GO:0005871">
    <property type="term" value="C:kinesin complex"/>
    <property type="evidence" value="ECO:0007669"/>
    <property type="project" value="TreeGrafter"/>
</dbReference>
<keyword evidence="5" id="KW-1185">Reference proteome</keyword>
<comment type="similarity">
    <text evidence="1">Belongs to the nudE family.</text>
</comment>
<evidence type="ECO:0000256" key="3">
    <source>
        <dbReference type="SAM" id="Coils"/>
    </source>
</evidence>
<dbReference type="GO" id="GO:0051642">
    <property type="term" value="P:centrosome localization"/>
    <property type="evidence" value="ECO:0007669"/>
    <property type="project" value="TreeGrafter"/>
</dbReference>
<evidence type="ECO:0000256" key="2">
    <source>
        <dbReference type="ARBA" id="ARBA00023054"/>
    </source>
</evidence>
<evidence type="ECO:0000256" key="1">
    <source>
        <dbReference type="ARBA" id="ARBA00007429"/>
    </source>
</evidence>
<dbReference type="GO" id="GO:0007020">
    <property type="term" value="P:microtubule nucleation"/>
    <property type="evidence" value="ECO:0007669"/>
    <property type="project" value="TreeGrafter"/>
</dbReference>
<gene>
    <name evidence="4" type="ORF">GE061_005194</name>
</gene>
<dbReference type="AlphaFoldDB" id="A0A8S9WX07"/>
<keyword evidence="2 3" id="KW-0175">Coiled coil</keyword>
<dbReference type="PANTHER" id="PTHR10921:SF1">
    <property type="entry name" value="NUCLEAR DISTRIBUTION PROTEIN NUDE HOMOLOG"/>
    <property type="match status" value="1"/>
</dbReference>
<dbReference type="GO" id="GO:0007100">
    <property type="term" value="P:mitotic centrosome separation"/>
    <property type="evidence" value="ECO:0007669"/>
    <property type="project" value="TreeGrafter"/>
</dbReference>
<name>A0A8S9WX07_APOLU</name>
<dbReference type="Proteomes" id="UP000466442">
    <property type="component" value="Unassembled WGS sequence"/>
</dbReference>
<dbReference type="EMBL" id="WIXP02000013">
    <property type="protein sequence ID" value="KAF6200749.1"/>
    <property type="molecule type" value="Genomic_DNA"/>
</dbReference>
<feature type="coiled-coil region" evidence="3">
    <location>
        <begin position="9"/>
        <end position="61"/>
    </location>
</feature>
<organism evidence="4 5">
    <name type="scientific">Apolygus lucorum</name>
    <name type="common">Small green plant bug</name>
    <name type="synonym">Lygocoris lucorum</name>
    <dbReference type="NCBI Taxonomy" id="248454"/>
    <lineage>
        <taxon>Eukaryota</taxon>
        <taxon>Metazoa</taxon>
        <taxon>Ecdysozoa</taxon>
        <taxon>Arthropoda</taxon>
        <taxon>Hexapoda</taxon>
        <taxon>Insecta</taxon>
        <taxon>Pterygota</taxon>
        <taxon>Neoptera</taxon>
        <taxon>Paraneoptera</taxon>
        <taxon>Hemiptera</taxon>
        <taxon>Heteroptera</taxon>
        <taxon>Panheteroptera</taxon>
        <taxon>Cimicomorpha</taxon>
        <taxon>Miridae</taxon>
        <taxon>Mirini</taxon>
        <taxon>Apolygus</taxon>
    </lineage>
</organism>
<dbReference type="PANTHER" id="PTHR10921">
    <property type="entry name" value="NUCLEAR DISTRIBUTION PROTEIN NUDE HOMOLOG 1"/>
    <property type="match status" value="1"/>
</dbReference>
<reference evidence="4" key="1">
    <citation type="journal article" date="2021" name="Mol. Ecol. Resour.">
        <title>Apolygus lucorum genome provides insights into omnivorousness and mesophyll feeding.</title>
        <authorList>
            <person name="Liu Y."/>
            <person name="Liu H."/>
            <person name="Wang H."/>
            <person name="Huang T."/>
            <person name="Liu B."/>
            <person name="Yang B."/>
            <person name="Yin L."/>
            <person name="Li B."/>
            <person name="Zhang Y."/>
            <person name="Zhang S."/>
            <person name="Jiang F."/>
            <person name="Zhang X."/>
            <person name="Ren Y."/>
            <person name="Wang B."/>
            <person name="Wang S."/>
            <person name="Lu Y."/>
            <person name="Wu K."/>
            <person name="Fan W."/>
            <person name="Wang G."/>
        </authorList>
    </citation>
    <scope>NUCLEOTIDE SEQUENCE</scope>
    <source>
        <strain evidence="4">12Hb</strain>
    </source>
</reference>
<accession>A0A8S9WX07</accession>
<dbReference type="OrthoDB" id="5877028at2759"/>
<dbReference type="GO" id="GO:0007059">
    <property type="term" value="P:chromosome segregation"/>
    <property type="evidence" value="ECO:0007669"/>
    <property type="project" value="TreeGrafter"/>
</dbReference>
<dbReference type="GO" id="GO:0008017">
    <property type="term" value="F:microtubule binding"/>
    <property type="evidence" value="ECO:0007669"/>
    <property type="project" value="InterPro"/>
</dbReference>
<dbReference type="GO" id="GO:0005813">
    <property type="term" value="C:centrosome"/>
    <property type="evidence" value="ECO:0007669"/>
    <property type="project" value="TreeGrafter"/>
</dbReference>
<dbReference type="GO" id="GO:0000776">
    <property type="term" value="C:kinetochore"/>
    <property type="evidence" value="ECO:0007669"/>
    <property type="project" value="TreeGrafter"/>
</dbReference>
<dbReference type="GO" id="GO:0047496">
    <property type="term" value="P:vesicle transport along microtubule"/>
    <property type="evidence" value="ECO:0007669"/>
    <property type="project" value="TreeGrafter"/>
</dbReference>